<evidence type="ECO:0000256" key="13">
    <source>
        <dbReference type="RuleBase" id="RU361152"/>
    </source>
</evidence>
<dbReference type="GO" id="GO:0004553">
    <property type="term" value="F:hydrolase activity, hydrolyzing O-glycosyl compounds"/>
    <property type="evidence" value="ECO:0007669"/>
    <property type="project" value="InterPro"/>
</dbReference>
<dbReference type="Pfam" id="PF02056">
    <property type="entry name" value="Glyco_hydro_4"/>
    <property type="match status" value="1"/>
</dbReference>
<evidence type="ECO:0000256" key="5">
    <source>
        <dbReference type="ARBA" id="ARBA00022801"/>
    </source>
</evidence>
<comment type="cofactor">
    <cofactor evidence="13">
        <name>NAD(+)</name>
        <dbReference type="ChEBI" id="CHEBI:57540"/>
    </cofactor>
    <text evidence="13">Binds 1 NAD(+) per subunit.</text>
</comment>
<dbReference type="AlphaFoldDB" id="A0A926D9N1"/>
<evidence type="ECO:0000256" key="12">
    <source>
        <dbReference type="PIRSR" id="PIRSR601088-4"/>
    </source>
</evidence>
<comment type="cofactor">
    <cofactor evidence="1">
        <name>Mn(2+)</name>
        <dbReference type="ChEBI" id="CHEBI:29035"/>
    </cofactor>
</comment>
<reference evidence="15" key="1">
    <citation type="submission" date="2020-08" db="EMBL/GenBank/DDBJ databases">
        <title>Genome public.</title>
        <authorList>
            <person name="Liu C."/>
            <person name="Sun Q."/>
        </authorList>
    </citation>
    <scope>NUCLEOTIDE SEQUENCE</scope>
    <source>
        <strain evidence="15">NSJ-40</strain>
    </source>
</reference>
<dbReference type="PANTHER" id="PTHR32092:SF4">
    <property type="entry name" value="ALPHA-GLUCOSIDASE"/>
    <property type="match status" value="1"/>
</dbReference>
<keyword evidence="11" id="KW-0408">Iron</keyword>
<keyword evidence="4 11" id="KW-0479">Metal-binding</keyword>
<name>A0A926D9N1_9FIRM</name>
<evidence type="ECO:0000256" key="1">
    <source>
        <dbReference type="ARBA" id="ARBA00001936"/>
    </source>
</evidence>
<dbReference type="InterPro" id="IPR001088">
    <property type="entry name" value="Glyco_hydro_4"/>
</dbReference>
<evidence type="ECO:0000256" key="6">
    <source>
        <dbReference type="ARBA" id="ARBA00023027"/>
    </source>
</evidence>
<feature type="binding site" evidence="11">
    <location>
        <position position="170"/>
    </location>
    <ligand>
        <name>Mn(2+)</name>
        <dbReference type="ChEBI" id="CHEBI:29035"/>
    </ligand>
</feature>
<dbReference type="SUPFAM" id="SSF56327">
    <property type="entry name" value="LDH C-terminal domain-like"/>
    <property type="match status" value="1"/>
</dbReference>
<evidence type="ECO:0000259" key="14">
    <source>
        <dbReference type="Pfam" id="PF11975"/>
    </source>
</evidence>
<keyword evidence="6 13" id="KW-0520">NAD</keyword>
<feature type="binding site" evidence="11">
    <location>
        <position position="199"/>
    </location>
    <ligand>
        <name>Mn(2+)</name>
        <dbReference type="ChEBI" id="CHEBI:29035"/>
    </ligand>
</feature>
<dbReference type="InterPro" id="IPR036291">
    <property type="entry name" value="NAD(P)-bd_dom_sf"/>
</dbReference>
<evidence type="ECO:0000256" key="8">
    <source>
        <dbReference type="ARBA" id="ARBA00023277"/>
    </source>
</evidence>
<dbReference type="Proteomes" id="UP000651482">
    <property type="component" value="Unassembled WGS sequence"/>
</dbReference>
<dbReference type="Pfam" id="PF11975">
    <property type="entry name" value="Glyco_hydro_4C"/>
    <property type="match status" value="1"/>
</dbReference>
<sequence length="456" mass="51788">MKKTLVLLGAGSASFTISILKDLILSEGLKDCTLRLVDIDESRLEEARRAAESYNTEAKTDIQIEAYTDRRKAFYGADFVICAVKIGGYGPLEAERKIAEAHGYYRGIGDRVSCYFGGVGAYWQIRFLEEVAHDMEELCPDAWLVQTANPVFDGTNYLTRYTKVKAVGVCHGHFQAYTVADIMGLDRSKVTTEVVGFNHHIYLTDFRYEGKDAYPLLDQWIAEKSEAYWKSEAYNTPGEYGFVPEELTPGVIDAYHLYGLLPIGDAIRSASPWWHHTDFATKEKWYGKNGGFDSEICWANYLHNKDIHHEKIRKTLDAGEPITKVYPLEASGEQHIPLINAIATDHYQRFTLNVPNNGCVPGIPDDVMVEIPVIASARGIQGIKMNPLPRRLMDNVIYPRMRTMNNLHEAYRNGDRSLLVLELMHDHRTKSFEQAKDLIDDLLAQPWNVDADKHYR</sequence>
<comment type="similarity">
    <text evidence="2 13">Belongs to the glycosyl hydrolase 4 family.</text>
</comment>
<organism evidence="15 16">
    <name type="scientific">Yeguia hominis</name>
    <dbReference type="NCBI Taxonomy" id="2763662"/>
    <lineage>
        <taxon>Bacteria</taxon>
        <taxon>Bacillati</taxon>
        <taxon>Bacillota</taxon>
        <taxon>Clostridia</taxon>
        <taxon>Eubacteriales</taxon>
        <taxon>Yeguiaceae</taxon>
        <taxon>Yeguia</taxon>
    </lineage>
</organism>
<evidence type="ECO:0000313" key="15">
    <source>
        <dbReference type="EMBL" id="MBC8534955.1"/>
    </source>
</evidence>
<dbReference type="PRINTS" id="PR00732">
    <property type="entry name" value="GLHYDRLASE4"/>
</dbReference>
<accession>A0A926D9N1</accession>
<comment type="subunit">
    <text evidence="3">Homotetramer.</text>
</comment>
<evidence type="ECO:0000256" key="11">
    <source>
        <dbReference type="PIRSR" id="PIRSR601088-3"/>
    </source>
</evidence>
<gene>
    <name evidence="15" type="ORF">IAG03_13415</name>
</gene>
<feature type="binding site" evidence="10">
    <location>
        <position position="149"/>
    </location>
    <ligand>
        <name>substrate</name>
    </ligand>
</feature>
<feature type="domain" description="Glycosyl hydrolase family 4 C-terminal" evidence="14">
    <location>
        <begin position="194"/>
        <end position="429"/>
    </location>
</feature>
<evidence type="ECO:0000313" key="16">
    <source>
        <dbReference type="Proteomes" id="UP000651482"/>
    </source>
</evidence>
<evidence type="ECO:0000256" key="4">
    <source>
        <dbReference type="ARBA" id="ARBA00022723"/>
    </source>
</evidence>
<evidence type="ECO:0000256" key="2">
    <source>
        <dbReference type="ARBA" id="ARBA00010141"/>
    </source>
</evidence>
<dbReference type="SUPFAM" id="SSF51735">
    <property type="entry name" value="NAD(P)-binding Rossmann-fold domains"/>
    <property type="match status" value="1"/>
</dbReference>
<proteinExistence type="inferred from homology"/>
<protein>
    <submittedName>
        <fullName evidence="15">Alpha-glucosidase/alpha-galactosidase</fullName>
    </submittedName>
</protein>
<dbReference type="InterPro" id="IPR022616">
    <property type="entry name" value="Glyco_hydro_4_C"/>
</dbReference>
<evidence type="ECO:0000256" key="9">
    <source>
        <dbReference type="ARBA" id="ARBA00023295"/>
    </source>
</evidence>
<keyword evidence="8" id="KW-0119">Carbohydrate metabolism</keyword>
<evidence type="ECO:0000256" key="3">
    <source>
        <dbReference type="ARBA" id="ARBA00011881"/>
    </source>
</evidence>
<keyword evidence="5 13" id="KW-0378">Hydrolase</keyword>
<dbReference type="PROSITE" id="PS01324">
    <property type="entry name" value="GLYCOSYL_HYDROL_F4"/>
    <property type="match status" value="1"/>
</dbReference>
<dbReference type="PANTHER" id="PTHR32092">
    <property type="entry name" value="6-PHOSPHO-BETA-GLUCOSIDASE-RELATED"/>
    <property type="match status" value="1"/>
</dbReference>
<evidence type="ECO:0000256" key="10">
    <source>
        <dbReference type="PIRSR" id="PIRSR601088-2"/>
    </source>
</evidence>
<keyword evidence="7 11" id="KW-0464">Manganese</keyword>
<evidence type="ECO:0000256" key="7">
    <source>
        <dbReference type="ARBA" id="ARBA00023211"/>
    </source>
</evidence>
<dbReference type="InterPro" id="IPR019802">
    <property type="entry name" value="GlycHydrolase_4_CS"/>
</dbReference>
<keyword evidence="11" id="KW-0170">Cobalt</keyword>
<comment type="caution">
    <text evidence="15">The sequence shown here is derived from an EMBL/GenBank/DDBJ whole genome shotgun (WGS) entry which is preliminary data.</text>
</comment>
<keyword evidence="16" id="KW-1185">Reference proteome</keyword>
<dbReference type="GO" id="GO:0016616">
    <property type="term" value="F:oxidoreductase activity, acting on the CH-OH group of donors, NAD or NADP as acceptor"/>
    <property type="evidence" value="ECO:0007669"/>
    <property type="project" value="InterPro"/>
</dbReference>
<dbReference type="GO" id="GO:0005975">
    <property type="term" value="P:carbohydrate metabolic process"/>
    <property type="evidence" value="ECO:0007669"/>
    <property type="project" value="InterPro"/>
</dbReference>
<dbReference type="Gene3D" id="3.90.1820.10">
    <property type="entry name" value="AglA-like glucosidase"/>
    <property type="match status" value="1"/>
</dbReference>
<feature type="site" description="Increases basicity of active site Tyr" evidence="12">
    <location>
        <position position="110"/>
    </location>
</feature>
<dbReference type="GO" id="GO:0046872">
    <property type="term" value="F:metal ion binding"/>
    <property type="evidence" value="ECO:0007669"/>
    <property type="project" value="UniProtKB-KW"/>
</dbReference>
<dbReference type="InterPro" id="IPR053715">
    <property type="entry name" value="GH4_Enzyme_sf"/>
</dbReference>
<dbReference type="RefSeq" id="WP_249320607.1">
    <property type="nucleotide sequence ID" value="NZ_JACRSN010000029.1"/>
</dbReference>
<keyword evidence="11" id="KW-0533">Nickel</keyword>
<keyword evidence="9 13" id="KW-0326">Glycosidase</keyword>
<dbReference type="InterPro" id="IPR015955">
    <property type="entry name" value="Lactate_DH/Glyco_Ohase_4_C"/>
</dbReference>
<dbReference type="EMBL" id="JACRSN010000029">
    <property type="protein sequence ID" value="MBC8534955.1"/>
    <property type="molecule type" value="Genomic_DNA"/>
</dbReference>